<accession>A0A132P0M2</accession>
<feature type="compositionally biased region" description="Low complexity" evidence="1">
    <location>
        <begin position="594"/>
        <end position="614"/>
    </location>
</feature>
<feature type="compositionally biased region" description="Low complexity" evidence="1">
    <location>
        <begin position="70"/>
        <end position="84"/>
    </location>
</feature>
<feature type="compositionally biased region" description="Polar residues" evidence="1">
    <location>
        <begin position="437"/>
        <end position="453"/>
    </location>
</feature>
<organism evidence="2 3">
    <name type="scientific">Giardia duodenalis assemblage B</name>
    <dbReference type="NCBI Taxonomy" id="1394984"/>
    <lineage>
        <taxon>Eukaryota</taxon>
        <taxon>Metamonada</taxon>
        <taxon>Diplomonadida</taxon>
        <taxon>Hexamitidae</taxon>
        <taxon>Giardiinae</taxon>
        <taxon>Giardia</taxon>
    </lineage>
</organism>
<dbReference type="EMBL" id="JXTI01000001">
    <property type="protein sequence ID" value="KWX15889.1"/>
    <property type="molecule type" value="Genomic_DNA"/>
</dbReference>
<comment type="caution">
    <text evidence="2">The sequence shown here is derived from an EMBL/GenBank/DDBJ whole genome shotgun (WGS) entry which is preliminary data.</text>
</comment>
<feature type="compositionally biased region" description="Pro residues" evidence="1">
    <location>
        <begin position="211"/>
        <end position="224"/>
    </location>
</feature>
<evidence type="ECO:0000313" key="3">
    <source>
        <dbReference type="Proteomes" id="UP000070089"/>
    </source>
</evidence>
<feature type="region of interest" description="Disordered" evidence="1">
    <location>
        <begin position="314"/>
        <end position="345"/>
    </location>
</feature>
<reference evidence="2 3" key="1">
    <citation type="journal article" date="2015" name="Mol. Biochem. Parasitol.">
        <title>Identification of polymorphic genes for use in assemblage B genotyping assays through comparative genomics of multiple assemblage B Giardia duodenalis isolates.</title>
        <authorList>
            <person name="Wielinga C."/>
            <person name="Thompson R.C."/>
            <person name="Monis P."/>
            <person name="Ryan U."/>
        </authorList>
    </citation>
    <scope>NUCLEOTIDE SEQUENCE [LARGE SCALE GENOMIC DNA]</scope>
    <source>
        <strain evidence="2 3">BAH15c1</strain>
    </source>
</reference>
<feature type="region of interest" description="Disordered" evidence="1">
    <location>
        <begin position="186"/>
        <end position="224"/>
    </location>
</feature>
<protein>
    <submittedName>
        <fullName evidence="2">Uncharacterized protein</fullName>
    </submittedName>
</protein>
<feature type="compositionally biased region" description="Basic and acidic residues" evidence="1">
    <location>
        <begin position="317"/>
        <end position="339"/>
    </location>
</feature>
<feature type="compositionally biased region" description="Polar residues" evidence="1">
    <location>
        <begin position="521"/>
        <end position="552"/>
    </location>
</feature>
<feature type="compositionally biased region" description="Polar residues" evidence="1">
    <location>
        <begin position="198"/>
        <end position="209"/>
    </location>
</feature>
<dbReference type="OrthoDB" id="10260333at2759"/>
<dbReference type="AlphaFoldDB" id="A0A132P0M2"/>
<proteinExistence type="predicted"/>
<evidence type="ECO:0000256" key="1">
    <source>
        <dbReference type="SAM" id="MobiDB-lite"/>
    </source>
</evidence>
<feature type="compositionally biased region" description="Polar residues" evidence="1">
    <location>
        <begin position="7"/>
        <end position="52"/>
    </location>
</feature>
<feature type="compositionally biased region" description="Polar residues" evidence="1">
    <location>
        <begin position="468"/>
        <end position="484"/>
    </location>
</feature>
<dbReference type="VEuPathDB" id="GiardiaDB:QR46_0027"/>
<feature type="compositionally biased region" description="Low complexity" evidence="1">
    <location>
        <begin position="553"/>
        <end position="567"/>
    </location>
</feature>
<dbReference type="Proteomes" id="UP000070089">
    <property type="component" value="Unassembled WGS sequence"/>
</dbReference>
<feature type="compositionally biased region" description="Polar residues" evidence="1">
    <location>
        <begin position="93"/>
        <end position="117"/>
    </location>
</feature>
<feature type="compositionally biased region" description="Low complexity" evidence="1">
    <location>
        <begin position="578"/>
        <end position="587"/>
    </location>
</feature>
<feature type="region of interest" description="Disordered" evidence="1">
    <location>
        <begin position="377"/>
        <end position="623"/>
    </location>
</feature>
<feature type="compositionally biased region" description="Gly residues" evidence="1">
    <location>
        <begin position="568"/>
        <end position="577"/>
    </location>
</feature>
<gene>
    <name evidence="2" type="ORF">QR46_0027</name>
</gene>
<evidence type="ECO:0000313" key="2">
    <source>
        <dbReference type="EMBL" id="KWX15889.1"/>
    </source>
</evidence>
<name>A0A132P0M2_GIAIN</name>
<feature type="compositionally biased region" description="Polar residues" evidence="1">
    <location>
        <begin position="389"/>
        <end position="427"/>
    </location>
</feature>
<sequence>MGKGNTPRASQTGSAAASRVSHSSMKVSHTNIKSKTQTPTSSMTRSLNSTGQRIKGMVKTLFGGKPLIQENMEPSESSSEMIPSLTKPIPGKSQGSQTSNTPRRSSKPSNEKPSLQETAHAPIPTDSPTLQQAETLFPTAIATLATMANAALAQVLTNTQAPAALTSSLLSSQGLSARDLALTTSNLQQPSVEHPASFGTSYNSLSRSVAQPPPSITQPSVRPPVTPAEQEYVIFPASIINMYMAMKNRGTGVLQSPIQTTKPMVADSLPMKQVAEPVIPTKRAVHFETPSKSAASMPNSTGSIIQGDALEVSAVSAEKEPAPKKAIMHEDPKPMEPPKQDTSANDVKTLTLIQPKSEPPKPASTFLFGKIDFDSVTSNTTPKDKPPSADSTAAPDTQSKPITYSFKFGNTSGSTEGDKPSNPSGSDSGIKKEEAAANNSTTLKLSQTSTASESLPKGFIFGAPGAFAQSSESSASTQPATKQDQAPEEKKAQPVFSFGSVSASTTKGFGFKPSAGEPKSTPATSTTGFSFTAPQTSNSQAGTFSFQVSTPPVQFGTSGSGTSSTQPGFGGFGGGSSGQSVFGAGVSPFSTQPSTTAGTAAGSQAGSFGSFTFSNPTIKPQLS</sequence>
<feature type="region of interest" description="Disordered" evidence="1">
    <location>
        <begin position="1"/>
        <end position="128"/>
    </location>
</feature>